<dbReference type="AlphaFoldDB" id="A0A5P8E6I0"/>
<protein>
    <submittedName>
        <fullName evidence="1">Uncharacterized protein</fullName>
    </submittedName>
</protein>
<gene>
    <name evidence="1" type="ORF">C7Y71_005320</name>
</gene>
<evidence type="ECO:0000313" key="2">
    <source>
        <dbReference type="Proteomes" id="UP000249375"/>
    </source>
</evidence>
<evidence type="ECO:0000313" key="1">
    <source>
        <dbReference type="EMBL" id="QFQ12477.1"/>
    </source>
</evidence>
<dbReference type="EMBL" id="CP033459">
    <property type="protein sequence ID" value="QFQ12477.1"/>
    <property type="molecule type" value="Genomic_DNA"/>
</dbReference>
<dbReference type="Proteomes" id="UP000249375">
    <property type="component" value="Chromosome"/>
</dbReference>
<accession>A0A5P8E6I0</accession>
<organism evidence="1 2">
    <name type="scientific">Pseudoprevotella muciniphila</name>
    <dbReference type="NCBI Taxonomy" id="2133944"/>
    <lineage>
        <taxon>Bacteria</taxon>
        <taxon>Pseudomonadati</taxon>
        <taxon>Bacteroidota</taxon>
        <taxon>Bacteroidia</taxon>
        <taxon>Bacteroidales</taxon>
        <taxon>Prevotellaceae</taxon>
        <taxon>Pseudoprevotella</taxon>
    </lineage>
</organism>
<keyword evidence="2" id="KW-1185">Reference proteome</keyword>
<sequence length="707" mass="83630">MVLYRIMPLDESEYEKEDATCPYWARDAILHQRVDYKEENVKLWQKQTSSGISLGDIEHVVYKAGVAGLQGIRRNMTLNSAKDNSFLKWIVSNGRTDILDFLILAKQSEQVRKSMNDPWYYDVADNSQNKSLAIVVEKCKQYKSGPLYSCYALQMVRALCGLRDYNACTTYWNEVKGQLADDVVKKMIELKVASALSKTGRRNDALEIYAKYGDVASIRSINNGNIKNELGFVYDLDANSPYLEGELQNWLIYFGIFTDYRRLLEDEYYYTGARYFEENSAKLIVERLDTLLKVAHKAVREKKSRKMAMWHYALAALYDAKDQPEKARKYLMAGMHYPKDAYLKDTYHFLRIYLDARTATYNDEYEQQLFKDLKWIAQKIKSKVTPEIYDKLRSAEGGSCYEDDNRDVYQIIANSFYWNDAMRRLLLKVVCPRMHKAGRYVREIQLANMADNFLIETNGYSGEMFAIVERLSYKATRDYYKRIRHPEGDFDQFLNSHSRTFQYYWYDILATKCLRERRYAKAVLYLQHVPLSYQKTMSVYPYMYRSPFSYEMETEKRDTSLYHNYKLHFAEQMSESERIMKHHHDPNERANAKIKYALGLRNSVHYCWFLTRYSSNTEYTDIRYALPEIAYPNDSAICRHDEYVLLSEKLIKSAFDLFTDREQAAAQLRKFSYYQRVLDDYGNTNVAQDIRLHCDKWRDYALNNKYK</sequence>
<proteinExistence type="predicted"/>
<name>A0A5P8E6I0_9BACT</name>
<reference evidence="1 2" key="1">
    <citation type="submission" date="2018-11" db="EMBL/GenBank/DDBJ databases">
        <authorList>
            <person name="Na S.W."/>
            <person name="Baik M."/>
        </authorList>
    </citation>
    <scope>NUCLEOTIDE SEQUENCE [LARGE SCALE GENOMIC DNA]</scope>
    <source>
        <strain evidence="1 2">E39</strain>
    </source>
</reference>
<dbReference type="KEGG" id="alq:C7Y71_005320"/>